<dbReference type="PANTHER" id="PTHR43406">
    <property type="entry name" value="TRYPTOPHAN SYNTHASE, ALPHA CHAIN"/>
    <property type="match status" value="1"/>
</dbReference>
<evidence type="ECO:0000256" key="5">
    <source>
        <dbReference type="ARBA" id="ARBA00023141"/>
    </source>
</evidence>
<protein>
    <recommendedName>
        <fullName evidence="8">Tryptophan synthase alpha chain</fullName>
        <ecNumber evidence="8">4.2.1.20</ecNumber>
    </recommendedName>
</protein>
<proteinExistence type="inferred from homology"/>
<evidence type="ECO:0000313" key="10">
    <source>
        <dbReference type="EMBL" id="MFC7385373.1"/>
    </source>
</evidence>
<dbReference type="InterPro" id="IPR011060">
    <property type="entry name" value="RibuloseP-bd_barrel"/>
</dbReference>
<evidence type="ECO:0000256" key="1">
    <source>
        <dbReference type="ARBA" id="ARBA00004733"/>
    </source>
</evidence>
<comment type="similarity">
    <text evidence="8 9">Belongs to the TrpA family.</text>
</comment>
<keyword evidence="11" id="KW-1185">Reference proteome</keyword>
<comment type="caution">
    <text evidence="10">The sequence shown here is derived from an EMBL/GenBank/DDBJ whole genome shotgun (WGS) entry which is preliminary data.</text>
</comment>
<keyword evidence="5 8" id="KW-0057">Aromatic amino acid biosynthesis</keyword>
<organism evidence="10 11">
    <name type="scientific">Sphaerisporangium rhizosphaerae</name>
    <dbReference type="NCBI Taxonomy" id="2269375"/>
    <lineage>
        <taxon>Bacteria</taxon>
        <taxon>Bacillati</taxon>
        <taxon>Actinomycetota</taxon>
        <taxon>Actinomycetes</taxon>
        <taxon>Streptosporangiales</taxon>
        <taxon>Streptosporangiaceae</taxon>
        <taxon>Sphaerisporangium</taxon>
    </lineage>
</organism>
<evidence type="ECO:0000313" key="11">
    <source>
        <dbReference type="Proteomes" id="UP001596496"/>
    </source>
</evidence>
<reference evidence="11" key="1">
    <citation type="journal article" date="2019" name="Int. J. Syst. Evol. Microbiol.">
        <title>The Global Catalogue of Microorganisms (GCM) 10K type strain sequencing project: providing services to taxonomists for standard genome sequencing and annotation.</title>
        <authorList>
            <consortium name="The Broad Institute Genomics Platform"/>
            <consortium name="The Broad Institute Genome Sequencing Center for Infectious Disease"/>
            <person name="Wu L."/>
            <person name="Ma J."/>
        </authorList>
    </citation>
    <scope>NUCLEOTIDE SEQUENCE [LARGE SCALE GENOMIC DNA]</scope>
    <source>
        <strain evidence="11">CECT 7649</strain>
    </source>
</reference>
<keyword evidence="3 8" id="KW-0028">Amino-acid biosynthesis</keyword>
<evidence type="ECO:0000256" key="6">
    <source>
        <dbReference type="ARBA" id="ARBA00023239"/>
    </source>
</evidence>
<evidence type="ECO:0000256" key="7">
    <source>
        <dbReference type="ARBA" id="ARBA00049047"/>
    </source>
</evidence>
<comment type="function">
    <text evidence="8">The alpha subunit is responsible for the aldol cleavage of indoleglycerol phosphate to indole and glyceraldehyde 3-phosphate.</text>
</comment>
<feature type="active site" description="Proton acceptor" evidence="8">
    <location>
        <position position="66"/>
    </location>
</feature>
<comment type="subunit">
    <text evidence="2 8">Tetramer of two alpha and two beta chains.</text>
</comment>
<sequence>MTDPTTLAAGAVERHLRARRDTGRGLLMPYITGGITAGWTDYLRAFAAAGADAIEVGLPFSDPTLDGATIQQAGDAALRRGANVRRILAGLAEAGDPGVPLVASTYYNLVLHDGPEAFCAALRRAGVGGLIVPDLPVHEADELTGAAAANGIEPVLLASPATPRPRLAEIARRSRGFVYAVSVMGTTGERAALAASAAELTERIRDLTDRPVLLGFGISTPDQAREARRHADGVVVGAAVMQRVLDGAGPDDLRAFLATLRRALDQECDRPR</sequence>
<evidence type="ECO:0000256" key="4">
    <source>
        <dbReference type="ARBA" id="ARBA00022822"/>
    </source>
</evidence>
<dbReference type="EC" id="4.2.1.20" evidence="8"/>
<dbReference type="SUPFAM" id="SSF51366">
    <property type="entry name" value="Ribulose-phoshate binding barrel"/>
    <property type="match status" value="1"/>
</dbReference>
<evidence type="ECO:0000256" key="2">
    <source>
        <dbReference type="ARBA" id="ARBA00011270"/>
    </source>
</evidence>
<keyword evidence="4 8" id="KW-0822">Tryptophan biosynthesis</keyword>
<gene>
    <name evidence="8 10" type="primary">trpA</name>
    <name evidence="10" type="ORF">ACFQSB_24415</name>
</gene>
<dbReference type="NCBIfam" id="TIGR00262">
    <property type="entry name" value="trpA"/>
    <property type="match status" value="1"/>
</dbReference>
<evidence type="ECO:0000256" key="8">
    <source>
        <dbReference type="HAMAP-Rule" id="MF_00131"/>
    </source>
</evidence>
<feature type="active site" description="Proton acceptor" evidence="8">
    <location>
        <position position="55"/>
    </location>
</feature>
<dbReference type="Gene3D" id="3.20.20.70">
    <property type="entry name" value="Aldolase class I"/>
    <property type="match status" value="1"/>
</dbReference>
<dbReference type="CDD" id="cd04724">
    <property type="entry name" value="Tryptophan_synthase_alpha"/>
    <property type="match status" value="1"/>
</dbReference>
<keyword evidence="6 8" id="KW-0456">Lyase</keyword>
<dbReference type="InterPro" id="IPR013785">
    <property type="entry name" value="Aldolase_TIM"/>
</dbReference>
<dbReference type="PANTHER" id="PTHR43406:SF1">
    <property type="entry name" value="TRYPTOPHAN SYNTHASE ALPHA CHAIN, CHLOROPLASTIC"/>
    <property type="match status" value="1"/>
</dbReference>
<dbReference type="HAMAP" id="MF_00131">
    <property type="entry name" value="Trp_synth_alpha"/>
    <property type="match status" value="1"/>
</dbReference>
<dbReference type="Proteomes" id="UP001596496">
    <property type="component" value="Unassembled WGS sequence"/>
</dbReference>
<evidence type="ECO:0000256" key="3">
    <source>
        <dbReference type="ARBA" id="ARBA00022605"/>
    </source>
</evidence>
<dbReference type="GO" id="GO:0004834">
    <property type="term" value="F:tryptophan synthase activity"/>
    <property type="evidence" value="ECO:0007669"/>
    <property type="project" value="UniProtKB-EC"/>
</dbReference>
<dbReference type="EMBL" id="JBHTCG010000018">
    <property type="protein sequence ID" value="MFC7385373.1"/>
    <property type="molecule type" value="Genomic_DNA"/>
</dbReference>
<name>A0ABW2PCB7_9ACTN</name>
<dbReference type="RefSeq" id="WP_380829316.1">
    <property type="nucleotide sequence ID" value="NZ_JBHTCG010000018.1"/>
</dbReference>
<accession>A0ABW2PCB7</accession>
<comment type="catalytic activity">
    <reaction evidence="7 8">
        <text>(1S,2R)-1-C-(indol-3-yl)glycerol 3-phosphate + L-serine = D-glyceraldehyde 3-phosphate + L-tryptophan + H2O</text>
        <dbReference type="Rhea" id="RHEA:10532"/>
        <dbReference type="ChEBI" id="CHEBI:15377"/>
        <dbReference type="ChEBI" id="CHEBI:33384"/>
        <dbReference type="ChEBI" id="CHEBI:57912"/>
        <dbReference type="ChEBI" id="CHEBI:58866"/>
        <dbReference type="ChEBI" id="CHEBI:59776"/>
        <dbReference type="EC" id="4.2.1.20"/>
    </reaction>
</comment>
<dbReference type="InterPro" id="IPR002028">
    <property type="entry name" value="Trp_synthase_suA"/>
</dbReference>
<evidence type="ECO:0000256" key="9">
    <source>
        <dbReference type="RuleBase" id="RU003662"/>
    </source>
</evidence>
<dbReference type="Pfam" id="PF00290">
    <property type="entry name" value="Trp_syntA"/>
    <property type="match status" value="1"/>
</dbReference>
<comment type="pathway">
    <text evidence="1 8">Amino-acid biosynthesis; L-tryptophan biosynthesis; L-tryptophan from chorismate: step 5/5.</text>
</comment>